<dbReference type="NCBIfam" id="NF033592">
    <property type="entry name" value="transpos_IS4_1"/>
    <property type="match status" value="1"/>
</dbReference>
<dbReference type="EMBL" id="JBHULV010000024">
    <property type="protein sequence ID" value="MFD2731671.1"/>
    <property type="molecule type" value="Genomic_DNA"/>
</dbReference>
<dbReference type="Gene3D" id="3.90.350.10">
    <property type="entry name" value="Transposase Inhibitor Protein From Tn5, Chain A, domain 1"/>
    <property type="match status" value="1"/>
</dbReference>
<reference evidence="3" key="1">
    <citation type="journal article" date="2019" name="Int. J. Syst. Evol. Microbiol.">
        <title>The Global Catalogue of Microorganisms (GCM) 10K type strain sequencing project: providing services to taxonomists for standard genome sequencing and annotation.</title>
        <authorList>
            <consortium name="The Broad Institute Genomics Platform"/>
            <consortium name="The Broad Institute Genome Sequencing Center for Infectious Disease"/>
            <person name="Wu L."/>
            <person name="Ma J."/>
        </authorList>
    </citation>
    <scope>NUCLEOTIDE SEQUENCE [LARGE SCALE GENOMIC DNA]</scope>
    <source>
        <strain evidence="3">KCTC 42456</strain>
    </source>
</reference>
<comment type="caution">
    <text evidence="2">The sequence shown here is derived from an EMBL/GenBank/DDBJ whole genome shotgun (WGS) entry which is preliminary data.</text>
</comment>
<dbReference type="RefSeq" id="WP_379045828.1">
    <property type="nucleotide sequence ID" value="NZ_JBHSKW010000056.1"/>
</dbReference>
<keyword evidence="3" id="KW-1185">Reference proteome</keyword>
<accession>A0ABW5TRF8</accession>
<feature type="domain" description="Transposase IS4-like" evidence="1">
    <location>
        <begin position="110"/>
        <end position="340"/>
    </location>
</feature>
<dbReference type="PANTHER" id="PTHR37529">
    <property type="entry name" value="TRANSPOSASE INSG FOR INSERTION SEQUENCE ELEMENT IS4-RELATED"/>
    <property type="match status" value="1"/>
</dbReference>
<dbReference type="InterPro" id="IPR047952">
    <property type="entry name" value="Transpos_IS4"/>
</dbReference>
<dbReference type="InterPro" id="IPR012337">
    <property type="entry name" value="RNaseH-like_sf"/>
</dbReference>
<dbReference type="InterPro" id="IPR002559">
    <property type="entry name" value="Transposase_11"/>
</dbReference>
<evidence type="ECO:0000259" key="1">
    <source>
        <dbReference type="Pfam" id="PF01609"/>
    </source>
</evidence>
<dbReference type="Pfam" id="PF01609">
    <property type="entry name" value="DDE_Tnp_1"/>
    <property type="match status" value="1"/>
</dbReference>
<protein>
    <submittedName>
        <fullName evidence="2">IS4 family transposase</fullName>
    </submittedName>
</protein>
<evidence type="ECO:0000313" key="2">
    <source>
        <dbReference type="EMBL" id="MFD2731671.1"/>
    </source>
</evidence>
<evidence type="ECO:0000313" key="3">
    <source>
        <dbReference type="Proteomes" id="UP001597546"/>
    </source>
</evidence>
<dbReference type="SUPFAM" id="SSF53098">
    <property type="entry name" value="Ribonuclease H-like"/>
    <property type="match status" value="1"/>
</dbReference>
<dbReference type="PANTHER" id="PTHR37529:SF1">
    <property type="entry name" value="TRANSPOSASE INSG FOR INSERTION SEQUENCE ELEMENT IS4-RELATED"/>
    <property type="match status" value="1"/>
</dbReference>
<sequence length="428" mass="49961">MPLRRNIQSLLKKTFDFIHHNPDPEKYIKHPIFFSRERRLTFPIVATAILNLFKESVEYNISVLMQNFHLRPVSGAAFSLARYKINLCFFKDLNKILIHYHQHSTKKLWKEYQLIAGDGSTVALPSSPQMKEYFGIHSKAECGISNCLAQTFILYDVFSEMVIDSRISKMEVSEKSLLRCCLSELPNSKAIFILDRGFGHFNVCKRFIEQKRDFCIRMSGTNSTFGKTVMQQSSDDFIIEWKPSEKEKKTCSLHAQDSRPIKVRITKVRLKTGETEILVSSLYDMVVFSSSEMKDLYKLRWGVEEGFKKLKPKMKLEQFGSRKPEGVFQEFEAHIFMMNLVAILGCQAQSKIDVATKKRKLTYKFNWQNAFRYVRNRIVKLLYSEKADELIEFLITNIASSMVAVKPDRCFPRAEMRKNKSRAYQNYK</sequence>
<name>A0ABW5TRF8_9SPHI</name>
<proteinExistence type="predicted"/>
<gene>
    <name evidence="2" type="ORF">ACFSSE_08120</name>
</gene>
<organism evidence="2 3">
    <name type="scientific">Pedobacter alpinus</name>
    <dbReference type="NCBI Taxonomy" id="1590643"/>
    <lineage>
        <taxon>Bacteria</taxon>
        <taxon>Pseudomonadati</taxon>
        <taxon>Bacteroidota</taxon>
        <taxon>Sphingobacteriia</taxon>
        <taxon>Sphingobacteriales</taxon>
        <taxon>Sphingobacteriaceae</taxon>
        <taxon>Pedobacter</taxon>
    </lineage>
</organism>
<dbReference type="Proteomes" id="UP001597546">
    <property type="component" value="Unassembled WGS sequence"/>
</dbReference>